<dbReference type="Gene3D" id="1.20.5.1930">
    <property type="match status" value="1"/>
</dbReference>
<dbReference type="InterPro" id="IPR011712">
    <property type="entry name" value="Sig_transdc_His_kin_sub3_dim/P"/>
</dbReference>
<dbReference type="Proteomes" id="UP000598146">
    <property type="component" value="Unassembled WGS sequence"/>
</dbReference>
<dbReference type="CDD" id="cd16917">
    <property type="entry name" value="HATPase_UhpB-NarQ-NarX-like"/>
    <property type="match status" value="1"/>
</dbReference>
<dbReference type="PANTHER" id="PTHR24421:SF10">
    <property type="entry name" value="NITRATE_NITRITE SENSOR PROTEIN NARQ"/>
    <property type="match status" value="1"/>
</dbReference>
<evidence type="ECO:0000256" key="8">
    <source>
        <dbReference type="ARBA" id="ARBA00023012"/>
    </source>
</evidence>
<keyword evidence="8" id="KW-0902">Two-component regulatory system</keyword>
<feature type="transmembrane region" description="Helical" evidence="9">
    <location>
        <begin position="13"/>
        <end position="30"/>
    </location>
</feature>
<name>A0A931C8H5_9ACTN</name>
<evidence type="ECO:0000259" key="10">
    <source>
        <dbReference type="Pfam" id="PF07730"/>
    </source>
</evidence>
<dbReference type="GO" id="GO:0000155">
    <property type="term" value="F:phosphorelay sensor kinase activity"/>
    <property type="evidence" value="ECO:0007669"/>
    <property type="project" value="InterPro"/>
</dbReference>
<keyword evidence="3" id="KW-0597">Phosphoprotein</keyword>
<dbReference type="GO" id="GO:0005524">
    <property type="term" value="F:ATP binding"/>
    <property type="evidence" value="ECO:0007669"/>
    <property type="project" value="UniProtKB-KW"/>
</dbReference>
<dbReference type="Pfam" id="PF07730">
    <property type="entry name" value="HisKA_3"/>
    <property type="match status" value="1"/>
</dbReference>
<dbReference type="InterPro" id="IPR050482">
    <property type="entry name" value="Sensor_HK_TwoCompSys"/>
</dbReference>
<keyword evidence="9" id="KW-0472">Membrane</keyword>
<dbReference type="EC" id="2.7.13.3" evidence="2"/>
<keyword evidence="12" id="KW-1185">Reference proteome</keyword>
<keyword evidence="5" id="KW-0547">Nucleotide-binding</keyword>
<feature type="domain" description="Signal transduction histidine kinase subgroup 3 dimerisation and phosphoacceptor" evidence="10">
    <location>
        <begin position="56"/>
        <end position="119"/>
    </location>
</feature>
<dbReference type="SUPFAM" id="SSF55874">
    <property type="entry name" value="ATPase domain of HSP90 chaperone/DNA topoisomerase II/histidine kinase"/>
    <property type="match status" value="1"/>
</dbReference>
<keyword evidence="9" id="KW-1133">Transmembrane helix</keyword>
<accession>A0A931C8H5</accession>
<dbReference type="PANTHER" id="PTHR24421">
    <property type="entry name" value="NITRATE/NITRITE SENSOR PROTEIN NARX-RELATED"/>
    <property type="match status" value="1"/>
</dbReference>
<dbReference type="GO" id="GO:0016020">
    <property type="term" value="C:membrane"/>
    <property type="evidence" value="ECO:0007669"/>
    <property type="project" value="InterPro"/>
</dbReference>
<evidence type="ECO:0000313" key="12">
    <source>
        <dbReference type="Proteomes" id="UP000598146"/>
    </source>
</evidence>
<keyword evidence="9" id="KW-0812">Transmembrane</keyword>
<keyword evidence="6 11" id="KW-0418">Kinase</keyword>
<evidence type="ECO:0000256" key="3">
    <source>
        <dbReference type="ARBA" id="ARBA00022553"/>
    </source>
</evidence>
<keyword evidence="7" id="KW-0067">ATP-binding</keyword>
<gene>
    <name evidence="11" type="ORF">I4J89_14460</name>
</gene>
<evidence type="ECO:0000256" key="6">
    <source>
        <dbReference type="ARBA" id="ARBA00022777"/>
    </source>
</evidence>
<proteinExistence type="predicted"/>
<evidence type="ECO:0000256" key="1">
    <source>
        <dbReference type="ARBA" id="ARBA00000085"/>
    </source>
</evidence>
<organism evidence="11 12">
    <name type="scientific">Actinoplanes aureus</name>
    <dbReference type="NCBI Taxonomy" id="2792083"/>
    <lineage>
        <taxon>Bacteria</taxon>
        <taxon>Bacillati</taxon>
        <taxon>Actinomycetota</taxon>
        <taxon>Actinomycetes</taxon>
        <taxon>Micromonosporales</taxon>
        <taxon>Micromonosporaceae</taxon>
        <taxon>Actinoplanes</taxon>
    </lineage>
</organism>
<dbReference type="EMBL" id="JADQTO010000006">
    <property type="protein sequence ID" value="MBG0562657.1"/>
    <property type="molecule type" value="Genomic_DNA"/>
</dbReference>
<dbReference type="InterPro" id="IPR036890">
    <property type="entry name" value="HATPase_C_sf"/>
</dbReference>
<dbReference type="Gene3D" id="3.30.565.10">
    <property type="entry name" value="Histidine kinase-like ATPase, C-terminal domain"/>
    <property type="match status" value="1"/>
</dbReference>
<comment type="caution">
    <text evidence="11">The sequence shown here is derived from an EMBL/GenBank/DDBJ whole genome shotgun (WGS) entry which is preliminary data.</text>
</comment>
<evidence type="ECO:0000256" key="4">
    <source>
        <dbReference type="ARBA" id="ARBA00022679"/>
    </source>
</evidence>
<reference evidence="11" key="1">
    <citation type="submission" date="2020-11" db="EMBL/GenBank/DDBJ databases">
        <title>Isolation and identification of active actinomycetes.</title>
        <authorList>
            <person name="Sun X."/>
        </authorList>
    </citation>
    <scope>NUCLEOTIDE SEQUENCE</scope>
    <source>
        <strain evidence="11">NEAU-A11</strain>
    </source>
</reference>
<evidence type="ECO:0000256" key="2">
    <source>
        <dbReference type="ARBA" id="ARBA00012438"/>
    </source>
</evidence>
<evidence type="ECO:0000256" key="5">
    <source>
        <dbReference type="ARBA" id="ARBA00022741"/>
    </source>
</evidence>
<dbReference type="GO" id="GO:0046983">
    <property type="term" value="F:protein dimerization activity"/>
    <property type="evidence" value="ECO:0007669"/>
    <property type="project" value="InterPro"/>
</dbReference>
<evidence type="ECO:0000256" key="9">
    <source>
        <dbReference type="SAM" id="Phobius"/>
    </source>
</evidence>
<protein>
    <recommendedName>
        <fullName evidence="2">histidine kinase</fullName>
        <ecNumber evidence="2">2.7.13.3</ecNumber>
    </recommendedName>
</protein>
<sequence length="256" mass="27153">MCTVGASGPATRIIPPLIGGAAAAAVFWAVRRWRADRADYERRLTEWAATEAVLEERLRIARDMHDLVSHGLGLITVRAASTRHLPKPPEVGAALADIEEASRHATAELRRMLTVLREPGTAGPRTPLESLDALPEIVRAAEAAGLRPRLVCEPLGEVTQGVQVAICKTVREGLSNAARHAGPCDVLARVHRDGRFVVVSVADRGPATPGWRAVPGAGHGLAGLRERVAGLSGTLSAEPVEGGFRLTARIPDETCP</sequence>
<evidence type="ECO:0000313" key="11">
    <source>
        <dbReference type="EMBL" id="MBG0562657.1"/>
    </source>
</evidence>
<evidence type="ECO:0000256" key="7">
    <source>
        <dbReference type="ARBA" id="ARBA00022840"/>
    </source>
</evidence>
<dbReference type="AlphaFoldDB" id="A0A931C8H5"/>
<keyword evidence="4" id="KW-0808">Transferase</keyword>
<comment type="catalytic activity">
    <reaction evidence="1">
        <text>ATP + protein L-histidine = ADP + protein N-phospho-L-histidine.</text>
        <dbReference type="EC" id="2.7.13.3"/>
    </reaction>
</comment>